<feature type="transmembrane region" description="Helical" evidence="6">
    <location>
        <begin position="286"/>
        <end position="309"/>
    </location>
</feature>
<dbReference type="InterPro" id="IPR020846">
    <property type="entry name" value="MFS_dom"/>
</dbReference>
<organism evidence="8 9">
    <name type="scientific">Pyrenophora tritici-repentis</name>
    <dbReference type="NCBI Taxonomy" id="45151"/>
    <lineage>
        <taxon>Eukaryota</taxon>
        <taxon>Fungi</taxon>
        <taxon>Dikarya</taxon>
        <taxon>Ascomycota</taxon>
        <taxon>Pezizomycotina</taxon>
        <taxon>Dothideomycetes</taxon>
        <taxon>Pleosporomycetidae</taxon>
        <taxon>Pleosporales</taxon>
        <taxon>Pleosporineae</taxon>
        <taxon>Pleosporaceae</taxon>
        <taxon>Pyrenophora</taxon>
    </lineage>
</organism>
<dbReference type="GeneID" id="6345769"/>
<evidence type="ECO:0000256" key="5">
    <source>
        <dbReference type="SAM" id="MobiDB-lite"/>
    </source>
</evidence>
<dbReference type="PANTHER" id="PTHR23502:SF181">
    <property type="entry name" value="MAJOR FACILITATOR SUPERFAMILY (MFS) PROFILE DOMAIN-CONTAINING PROTEIN"/>
    <property type="match status" value="1"/>
</dbReference>
<dbReference type="KEGG" id="ptrr:6345769"/>
<dbReference type="GO" id="GO:0022857">
    <property type="term" value="F:transmembrane transporter activity"/>
    <property type="evidence" value="ECO:0007669"/>
    <property type="project" value="InterPro"/>
</dbReference>
<sequence length="540" mass="57948">MTSLKQAFSLSKEEVRNAKPPGTATLVEHLEWTASQTSHDEIRLVPQPSADPADPLNLPMWRKIATLAVMSVHPFVVNFTSASISSALPIYASTPIFGLPPKSFSTLTYLPAVNVLMLGASNLWWVPLANTFGRRPIILISMLLLIFSSMWAGLTTEFNSLVAARIFMGIGGGPADAVSPDVVGEIFFVHQRGRALAIYTVFLSFGSTVGAVAGGYIVADMETLYHRPQTTVTFNDDPDKVSAETKERVTITDTAASYPSYSYLQSLKLFTYQPGLERKFLGPWKVIRLPGVWLVSGWYAGLVGLIVTMSSVGPQLVGAPPYLWGKNVGLINAGGIIGALLGCAYTYAISDFATKRLAKKDTHGFAESESRLVTALPALFIATTGALIFGFVAQHPSETGWVGLQFGFGMVSFGLMQAPSVGFNYLIESYGSLAGDCFVTVTTSRAIVSFAWTFFVGEWITKKGGCGAVWDFWHVDGGFWVVYDSVFVVGEEVKGVVGQVGPGGLVGTVHTAGVKGATSYNYGVAGFVGFSGVRITPSRW</sequence>
<dbReference type="AlphaFoldDB" id="A0A834RIZ9"/>
<evidence type="ECO:0000256" key="4">
    <source>
        <dbReference type="ARBA" id="ARBA00023136"/>
    </source>
</evidence>
<feature type="transmembrane region" description="Helical" evidence="6">
    <location>
        <begin position="329"/>
        <end position="350"/>
    </location>
</feature>
<gene>
    <name evidence="8" type="ORF">PtrM4_038540</name>
</gene>
<keyword evidence="3 6" id="KW-1133">Transmembrane helix</keyword>
<dbReference type="RefSeq" id="XP_065958851.1">
    <property type="nucleotide sequence ID" value="XM_066104287.1"/>
</dbReference>
<evidence type="ECO:0000256" key="1">
    <source>
        <dbReference type="ARBA" id="ARBA00004141"/>
    </source>
</evidence>
<protein>
    <submittedName>
        <fullName evidence="8">AraJ, Arabinose efflux permease</fullName>
    </submittedName>
</protein>
<evidence type="ECO:0000259" key="7">
    <source>
        <dbReference type="PROSITE" id="PS50850"/>
    </source>
</evidence>
<feature type="domain" description="Major facilitator superfamily (MFS) profile" evidence="7">
    <location>
        <begin position="66"/>
        <end position="540"/>
    </location>
</feature>
<feature type="region of interest" description="Disordered" evidence="5">
    <location>
        <begin position="1"/>
        <end position="20"/>
    </location>
</feature>
<feature type="transmembrane region" description="Helical" evidence="6">
    <location>
        <begin position="196"/>
        <end position="219"/>
    </location>
</feature>
<evidence type="ECO:0000256" key="3">
    <source>
        <dbReference type="ARBA" id="ARBA00022989"/>
    </source>
</evidence>
<proteinExistence type="predicted"/>
<evidence type="ECO:0000256" key="2">
    <source>
        <dbReference type="ARBA" id="ARBA00022692"/>
    </source>
</evidence>
<dbReference type="SUPFAM" id="SSF103473">
    <property type="entry name" value="MFS general substrate transporter"/>
    <property type="match status" value="1"/>
</dbReference>
<evidence type="ECO:0000256" key="6">
    <source>
        <dbReference type="SAM" id="Phobius"/>
    </source>
</evidence>
<dbReference type="Gene3D" id="1.20.1250.20">
    <property type="entry name" value="MFS general substrate transporter like domains"/>
    <property type="match status" value="1"/>
</dbReference>
<feature type="transmembrane region" description="Helical" evidence="6">
    <location>
        <begin position="67"/>
        <end position="92"/>
    </location>
</feature>
<dbReference type="EMBL" id="NQIK02000010">
    <property type="protein sequence ID" value="KAF7564420.1"/>
    <property type="molecule type" value="Genomic_DNA"/>
</dbReference>
<dbReference type="PANTHER" id="PTHR23502">
    <property type="entry name" value="MAJOR FACILITATOR SUPERFAMILY"/>
    <property type="match status" value="1"/>
</dbReference>
<evidence type="ECO:0000313" key="8">
    <source>
        <dbReference type="EMBL" id="KAF7564420.1"/>
    </source>
</evidence>
<accession>A0A834RIZ9</accession>
<reference evidence="8" key="1">
    <citation type="journal article" date="2018" name="BMC Genomics">
        <title>Comparative genomics of the wheat fungal pathogen Pyrenophora tritici-repentis reveals chromosomal variations and genome plasticity.</title>
        <authorList>
            <person name="Moolhuijzen P."/>
            <person name="See P.T."/>
            <person name="Hane J.K."/>
            <person name="Shi G."/>
            <person name="Liu Z."/>
            <person name="Oliver R.P."/>
            <person name="Moffat C.S."/>
        </authorList>
    </citation>
    <scope>NUCLEOTIDE SEQUENCE [LARGE SCALE GENOMIC DNA]</scope>
    <source>
        <strain evidence="8">M4</strain>
    </source>
</reference>
<dbReference type="GO" id="GO:0005886">
    <property type="term" value="C:plasma membrane"/>
    <property type="evidence" value="ECO:0007669"/>
    <property type="project" value="TreeGrafter"/>
</dbReference>
<dbReference type="Proteomes" id="UP000245464">
    <property type="component" value="Chromosome 10"/>
</dbReference>
<evidence type="ECO:0000313" key="9">
    <source>
        <dbReference type="Proteomes" id="UP000245464"/>
    </source>
</evidence>
<dbReference type="InterPro" id="IPR011701">
    <property type="entry name" value="MFS"/>
</dbReference>
<comment type="subcellular location">
    <subcellularLocation>
        <location evidence="1">Membrane</location>
        <topology evidence="1">Multi-pass membrane protein</topology>
    </subcellularLocation>
</comment>
<feature type="transmembrane region" description="Helical" evidence="6">
    <location>
        <begin position="371"/>
        <end position="393"/>
    </location>
</feature>
<dbReference type="Pfam" id="PF07690">
    <property type="entry name" value="MFS_1"/>
    <property type="match status" value="1"/>
</dbReference>
<dbReference type="InterPro" id="IPR036259">
    <property type="entry name" value="MFS_trans_sf"/>
</dbReference>
<feature type="transmembrane region" description="Helical" evidence="6">
    <location>
        <begin position="104"/>
        <end position="125"/>
    </location>
</feature>
<name>A0A834RIZ9_9PLEO</name>
<feature type="transmembrane region" description="Helical" evidence="6">
    <location>
        <begin position="137"/>
        <end position="154"/>
    </location>
</feature>
<keyword evidence="2 6" id="KW-0812">Transmembrane</keyword>
<keyword evidence="4 6" id="KW-0472">Membrane</keyword>
<comment type="caution">
    <text evidence="8">The sequence shown here is derived from an EMBL/GenBank/DDBJ whole genome shotgun (WGS) entry which is preliminary data.</text>
</comment>
<dbReference type="PROSITE" id="PS50850">
    <property type="entry name" value="MFS"/>
    <property type="match status" value="1"/>
</dbReference>